<organism evidence="2 3">
    <name type="scientific">Pseudomonas fluorescens</name>
    <dbReference type="NCBI Taxonomy" id="294"/>
    <lineage>
        <taxon>Bacteria</taxon>
        <taxon>Pseudomonadati</taxon>
        <taxon>Pseudomonadota</taxon>
        <taxon>Gammaproteobacteria</taxon>
        <taxon>Pseudomonadales</taxon>
        <taxon>Pseudomonadaceae</taxon>
        <taxon>Pseudomonas</taxon>
    </lineage>
</organism>
<dbReference type="AlphaFoldDB" id="A0A5E7C2M9"/>
<gene>
    <name evidence="2" type="ORF">PS691_02474</name>
</gene>
<dbReference type="RefSeq" id="WP_150642479.1">
    <property type="nucleotide sequence ID" value="NZ_CABVHQ010000021.1"/>
</dbReference>
<protein>
    <recommendedName>
        <fullName evidence="4">DUF3077 domain-containing protein</fullName>
    </recommendedName>
</protein>
<dbReference type="OrthoDB" id="7023633at2"/>
<sequence>MFKVTPNPPETLSVSPYEAFDSRKLHEAAHRALDHYLTPPSPKPPSSDDRPPQFFTVAPDINAEALMAHTYETFCSASTLTLDLSDDLEGKQRNLALAIYSLMELGLLLVERMMDRECAVKV</sequence>
<dbReference type="EMBL" id="CABVHQ010000021">
    <property type="protein sequence ID" value="VVN99042.1"/>
    <property type="molecule type" value="Genomic_DNA"/>
</dbReference>
<evidence type="ECO:0000313" key="3">
    <source>
        <dbReference type="Proteomes" id="UP000337909"/>
    </source>
</evidence>
<feature type="region of interest" description="Disordered" evidence="1">
    <location>
        <begin position="35"/>
        <end position="54"/>
    </location>
</feature>
<name>A0A5E7C2M9_PSEFL</name>
<dbReference type="Proteomes" id="UP000337909">
    <property type="component" value="Unassembled WGS sequence"/>
</dbReference>
<evidence type="ECO:0000256" key="1">
    <source>
        <dbReference type="SAM" id="MobiDB-lite"/>
    </source>
</evidence>
<accession>A0A5E7C2M9</accession>
<evidence type="ECO:0008006" key="4">
    <source>
        <dbReference type="Google" id="ProtNLM"/>
    </source>
</evidence>
<reference evidence="2 3" key="1">
    <citation type="submission" date="2019-09" db="EMBL/GenBank/DDBJ databases">
        <authorList>
            <person name="Chandra G."/>
            <person name="Truman W A."/>
        </authorList>
    </citation>
    <scope>NUCLEOTIDE SEQUENCE [LARGE SCALE GENOMIC DNA]</scope>
    <source>
        <strain evidence="2">PS691</strain>
    </source>
</reference>
<dbReference type="Pfam" id="PF19619">
    <property type="entry name" value="DUF6124"/>
    <property type="match status" value="1"/>
</dbReference>
<proteinExistence type="predicted"/>
<evidence type="ECO:0000313" key="2">
    <source>
        <dbReference type="EMBL" id="VVN99042.1"/>
    </source>
</evidence>